<keyword evidence="1" id="KW-1133">Transmembrane helix</keyword>
<accession>A0A1Y4P245</accession>
<sequence>MMVKSTKEKRSHIGLIIFTILLVILLGILGVNYKRFASKQLNPVRDNEVVKKDSPKITKTAKIVGSYRDDQDGAAIVLNENGTGQYVYADKNNPDTDDSLTWRKEGEHYLINLEDRDVTNPLTATLDNNKLVVTGSNGWNTETFQKVNEELNLQQFLNDMHKK</sequence>
<dbReference type="InterPro" id="IPR020961">
    <property type="entry name" value="DUF3642_lipo"/>
</dbReference>
<organism evidence="3 4">
    <name type="scientific">Limosilactobacillus reuteri</name>
    <name type="common">Lactobacillus reuteri</name>
    <dbReference type="NCBI Taxonomy" id="1598"/>
    <lineage>
        <taxon>Bacteria</taxon>
        <taxon>Bacillati</taxon>
        <taxon>Bacillota</taxon>
        <taxon>Bacilli</taxon>
        <taxon>Lactobacillales</taxon>
        <taxon>Lactobacillaceae</taxon>
        <taxon>Limosilactobacillus</taxon>
    </lineage>
</organism>
<feature type="transmembrane region" description="Helical" evidence="1">
    <location>
        <begin position="12"/>
        <end position="33"/>
    </location>
</feature>
<protein>
    <recommendedName>
        <fullName evidence="2">DUF3642 domain-containing protein</fullName>
    </recommendedName>
</protein>
<dbReference type="EMBL" id="NFHN01000043">
    <property type="protein sequence ID" value="OUN45020.1"/>
    <property type="molecule type" value="Genomic_DNA"/>
</dbReference>
<evidence type="ECO:0000259" key="2">
    <source>
        <dbReference type="Pfam" id="PF12182"/>
    </source>
</evidence>
<proteinExistence type="predicted"/>
<dbReference type="AlphaFoldDB" id="A0A1Y4P245"/>
<comment type="caution">
    <text evidence="3">The sequence shown here is derived from an EMBL/GenBank/DDBJ whole genome shotgun (WGS) entry which is preliminary data.</text>
</comment>
<dbReference type="RefSeq" id="WP_085681064.1">
    <property type="nucleotide sequence ID" value="NZ_NBBD01000032.1"/>
</dbReference>
<feature type="domain" description="DUF3642" evidence="2">
    <location>
        <begin position="78"/>
        <end position="163"/>
    </location>
</feature>
<dbReference type="Proteomes" id="UP000195868">
    <property type="component" value="Unassembled WGS sequence"/>
</dbReference>
<evidence type="ECO:0000313" key="4">
    <source>
        <dbReference type="Proteomes" id="UP000195868"/>
    </source>
</evidence>
<reference evidence="4" key="1">
    <citation type="submission" date="2017-04" db="EMBL/GenBank/DDBJ databases">
        <title>Function of individual gut microbiota members based on whole genome sequencing of pure cultures obtained from chicken caecum.</title>
        <authorList>
            <person name="Medvecky M."/>
            <person name="Cejkova D."/>
            <person name="Polansky O."/>
            <person name="Karasova D."/>
            <person name="Kubasova T."/>
            <person name="Cizek A."/>
            <person name="Rychlik I."/>
        </authorList>
    </citation>
    <scope>NUCLEOTIDE SEQUENCE [LARGE SCALE GENOMIC DNA]</scope>
    <source>
        <strain evidence="4">An71</strain>
    </source>
</reference>
<gene>
    <name evidence="3" type="ORF">B5G22_09150</name>
</gene>
<keyword evidence="1" id="KW-0472">Membrane</keyword>
<name>A0A1Y4P245_LIMRT</name>
<evidence type="ECO:0000256" key="1">
    <source>
        <dbReference type="SAM" id="Phobius"/>
    </source>
</evidence>
<keyword evidence="1" id="KW-0812">Transmembrane</keyword>
<dbReference type="Pfam" id="PF12182">
    <property type="entry name" value="DUF3642"/>
    <property type="match status" value="1"/>
</dbReference>
<evidence type="ECO:0000313" key="3">
    <source>
        <dbReference type="EMBL" id="OUN45020.1"/>
    </source>
</evidence>